<gene>
    <name evidence="1" type="ORF">SAMN04515672_3333</name>
</gene>
<dbReference type="InterPro" id="IPR048925">
    <property type="entry name" value="RdfA"/>
</dbReference>
<protein>
    <submittedName>
        <fullName evidence="1">Uncharacterized protein</fullName>
    </submittedName>
</protein>
<evidence type="ECO:0000313" key="1">
    <source>
        <dbReference type="EMBL" id="SDK55975.1"/>
    </source>
</evidence>
<sequence>MTERTQSSDSETSCGCKLGRVADEYGLQSLDDQLVGYWTGERDEKMSTRQLATYVNQRVLETALEDANVLLKDGEIENTYRLLTDDDVSSGTQVQTRNELERDGVPIDEVESNFVSHQTVYNHLTDCLAATLETPSDDERVERSADKLGALQNRTEAVTSDTIAQLERNGILDLGEFNVTVSVTVTCEDCLQEYPIRTLLDERSCDCQDATADDSA</sequence>
<name>A0A1G9CX40_9EURY</name>
<evidence type="ECO:0000313" key="2">
    <source>
        <dbReference type="Proteomes" id="UP000198882"/>
    </source>
</evidence>
<dbReference type="Proteomes" id="UP000198882">
    <property type="component" value="Unassembled WGS sequence"/>
</dbReference>
<accession>A0A1G9CX40</accession>
<dbReference type="RefSeq" id="WP_090309494.1">
    <property type="nucleotide sequence ID" value="NZ_FNFE01000005.1"/>
</dbReference>
<keyword evidence="2" id="KW-1185">Reference proteome</keyword>
<proteinExistence type="predicted"/>
<dbReference type="Pfam" id="PF21811">
    <property type="entry name" value="RdfA"/>
    <property type="match status" value="1"/>
</dbReference>
<organism evidence="1 2">
    <name type="scientific">Natronorubrum texcoconense</name>
    <dbReference type="NCBI Taxonomy" id="1095776"/>
    <lineage>
        <taxon>Archaea</taxon>
        <taxon>Methanobacteriati</taxon>
        <taxon>Methanobacteriota</taxon>
        <taxon>Stenosarchaea group</taxon>
        <taxon>Halobacteria</taxon>
        <taxon>Halobacteriales</taxon>
        <taxon>Natrialbaceae</taxon>
        <taxon>Natronorubrum</taxon>
    </lineage>
</organism>
<reference evidence="2" key="1">
    <citation type="submission" date="2016-10" db="EMBL/GenBank/DDBJ databases">
        <authorList>
            <person name="Varghese N."/>
            <person name="Submissions S."/>
        </authorList>
    </citation>
    <scope>NUCLEOTIDE SEQUENCE [LARGE SCALE GENOMIC DNA]</scope>
    <source>
        <strain evidence="2">B4,CECT 8067,JCM 17497</strain>
    </source>
</reference>
<dbReference type="OrthoDB" id="304916at2157"/>
<dbReference type="AlphaFoldDB" id="A0A1G9CX40"/>
<dbReference type="EMBL" id="FNFE01000005">
    <property type="protein sequence ID" value="SDK55975.1"/>
    <property type="molecule type" value="Genomic_DNA"/>
</dbReference>